<dbReference type="Proteomes" id="UP001605036">
    <property type="component" value="Unassembled WGS sequence"/>
</dbReference>
<comment type="caution">
    <text evidence="2">The sequence shown here is derived from an EMBL/GenBank/DDBJ whole genome shotgun (WGS) entry which is preliminary data.</text>
</comment>
<keyword evidence="3" id="KW-1185">Reference proteome</keyword>
<gene>
    <name evidence="2" type="ORF">R1flu_010430</name>
</gene>
<proteinExistence type="predicted"/>
<sequence>MRGVRGRGESPEEQESGSIHFIHCGWKAVDSLSLQRDPWREPCHFISLQLEQLRRPFSRKIPRATVAANSGHLPSSEALSGFGTMSEA</sequence>
<dbReference type="AlphaFoldDB" id="A0ABD1Z5V1"/>
<reference evidence="2 3" key="1">
    <citation type="submission" date="2024-09" db="EMBL/GenBank/DDBJ databases">
        <title>Chromosome-scale assembly of Riccia fluitans.</title>
        <authorList>
            <person name="Paukszto L."/>
            <person name="Sawicki J."/>
            <person name="Karawczyk K."/>
            <person name="Piernik-Szablinska J."/>
            <person name="Szczecinska M."/>
            <person name="Mazdziarz M."/>
        </authorList>
    </citation>
    <scope>NUCLEOTIDE SEQUENCE [LARGE SCALE GENOMIC DNA]</scope>
    <source>
        <strain evidence="2">Rf_01</strain>
        <tissue evidence="2">Aerial parts of the thallus</tissue>
    </source>
</reference>
<evidence type="ECO:0000313" key="2">
    <source>
        <dbReference type="EMBL" id="KAL2642843.1"/>
    </source>
</evidence>
<protein>
    <submittedName>
        <fullName evidence="2">Uncharacterized protein</fullName>
    </submittedName>
</protein>
<accession>A0ABD1Z5V1</accession>
<name>A0ABD1Z5V1_9MARC</name>
<dbReference type="EMBL" id="JBHFFA010000002">
    <property type="protein sequence ID" value="KAL2642843.1"/>
    <property type="molecule type" value="Genomic_DNA"/>
</dbReference>
<evidence type="ECO:0000256" key="1">
    <source>
        <dbReference type="SAM" id="MobiDB-lite"/>
    </source>
</evidence>
<organism evidence="2 3">
    <name type="scientific">Riccia fluitans</name>
    <dbReference type="NCBI Taxonomy" id="41844"/>
    <lineage>
        <taxon>Eukaryota</taxon>
        <taxon>Viridiplantae</taxon>
        <taxon>Streptophyta</taxon>
        <taxon>Embryophyta</taxon>
        <taxon>Marchantiophyta</taxon>
        <taxon>Marchantiopsida</taxon>
        <taxon>Marchantiidae</taxon>
        <taxon>Marchantiales</taxon>
        <taxon>Ricciaceae</taxon>
        <taxon>Riccia</taxon>
    </lineage>
</organism>
<evidence type="ECO:0000313" key="3">
    <source>
        <dbReference type="Proteomes" id="UP001605036"/>
    </source>
</evidence>
<feature type="region of interest" description="Disordered" evidence="1">
    <location>
        <begin position="67"/>
        <end position="88"/>
    </location>
</feature>